<gene>
    <name evidence="2" type="ORF">EDC63_101220</name>
</gene>
<accession>A0A4R3YDY5</accession>
<dbReference type="InterPro" id="IPR007029">
    <property type="entry name" value="YHS_dom"/>
</dbReference>
<organism evidence="2 3">
    <name type="scientific">Sulfurirhabdus autotrophica</name>
    <dbReference type="NCBI Taxonomy" id="1706046"/>
    <lineage>
        <taxon>Bacteria</taxon>
        <taxon>Pseudomonadati</taxon>
        <taxon>Pseudomonadota</taxon>
        <taxon>Betaproteobacteria</taxon>
        <taxon>Nitrosomonadales</taxon>
        <taxon>Sulfuricellaceae</taxon>
        <taxon>Sulfurirhabdus</taxon>
    </lineage>
</organism>
<dbReference type="Pfam" id="PF04945">
    <property type="entry name" value="YHS"/>
    <property type="match status" value="1"/>
</dbReference>
<comment type="caution">
    <text evidence="2">The sequence shown here is derived from an EMBL/GenBank/DDBJ whole genome shotgun (WGS) entry which is preliminary data.</text>
</comment>
<reference evidence="2 3" key="1">
    <citation type="submission" date="2019-03" db="EMBL/GenBank/DDBJ databases">
        <title>Genomic Encyclopedia of Type Strains, Phase IV (KMG-IV): sequencing the most valuable type-strain genomes for metagenomic binning, comparative biology and taxonomic classification.</title>
        <authorList>
            <person name="Goeker M."/>
        </authorList>
    </citation>
    <scope>NUCLEOTIDE SEQUENCE [LARGE SCALE GENOMIC DNA]</scope>
    <source>
        <strain evidence="2 3">DSM 100309</strain>
    </source>
</reference>
<protein>
    <submittedName>
        <fullName evidence="2">YHS domain-containing protein</fullName>
    </submittedName>
</protein>
<dbReference type="EMBL" id="SMCO01000001">
    <property type="protein sequence ID" value="TCV90250.1"/>
    <property type="molecule type" value="Genomic_DNA"/>
</dbReference>
<sequence length="161" mass="18281">MMNDSTRDRVCGMQVSLDSFAMEHLGIQYAFCSQQCQDRFKANPYLYIGVPGEKAPKQKGLEIIKQRRFSLEQPMNDSEATILSEELGAMMGIKHIEVASNIVSITYDLLEATAEQIEERIGQIGLRLGEGWTERLQRGFVHYFEECEVGNLQATPRQGHH</sequence>
<proteinExistence type="predicted"/>
<keyword evidence="3" id="KW-1185">Reference proteome</keyword>
<evidence type="ECO:0000313" key="3">
    <source>
        <dbReference type="Proteomes" id="UP000295367"/>
    </source>
</evidence>
<dbReference type="AlphaFoldDB" id="A0A4R3YDY5"/>
<name>A0A4R3YDY5_9PROT</name>
<feature type="domain" description="YHS" evidence="1">
    <location>
        <begin position="8"/>
        <end position="48"/>
    </location>
</feature>
<evidence type="ECO:0000313" key="2">
    <source>
        <dbReference type="EMBL" id="TCV90250.1"/>
    </source>
</evidence>
<dbReference type="RefSeq" id="WP_223248442.1">
    <property type="nucleotide sequence ID" value="NZ_BHVT01000073.1"/>
</dbReference>
<evidence type="ECO:0000259" key="1">
    <source>
        <dbReference type="Pfam" id="PF04945"/>
    </source>
</evidence>
<dbReference type="Proteomes" id="UP000295367">
    <property type="component" value="Unassembled WGS sequence"/>
</dbReference>